<dbReference type="SUPFAM" id="SSF46785">
    <property type="entry name" value="Winged helix' DNA-binding domain"/>
    <property type="match status" value="1"/>
</dbReference>
<name>A0A6I9XGD1_9SAUR</name>
<evidence type="ECO:0000256" key="3">
    <source>
        <dbReference type="ARBA" id="ARBA00023015"/>
    </source>
</evidence>
<reference evidence="11" key="1">
    <citation type="submission" date="2025-08" db="UniProtKB">
        <authorList>
            <consortium name="RefSeq"/>
        </authorList>
    </citation>
    <scope>IDENTIFICATION</scope>
    <source>
        <tissue evidence="11">Skeletal muscle</tissue>
    </source>
</reference>
<evidence type="ECO:0000256" key="1">
    <source>
        <dbReference type="ARBA" id="ARBA00004123"/>
    </source>
</evidence>
<dbReference type="SMART" id="SM00339">
    <property type="entry name" value="FH"/>
    <property type="match status" value="1"/>
</dbReference>
<dbReference type="PANTHER" id="PTHR46721">
    <property type="entry name" value="FORKHEAD BOX PROTEIN N1"/>
    <property type="match status" value="1"/>
</dbReference>
<evidence type="ECO:0000259" key="9">
    <source>
        <dbReference type="PROSITE" id="PS50039"/>
    </source>
</evidence>
<dbReference type="GeneID" id="106539746"/>
<dbReference type="InterPro" id="IPR036388">
    <property type="entry name" value="WH-like_DNA-bd_sf"/>
</dbReference>
<dbReference type="GO" id="GO:0005634">
    <property type="term" value="C:nucleus"/>
    <property type="evidence" value="ECO:0007669"/>
    <property type="project" value="UniProtKB-SubCell"/>
</dbReference>
<accession>A0A6I9XGD1</accession>
<dbReference type="InterPro" id="IPR030456">
    <property type="entry name" value="TF_fork_head_CS_2"/>
</dbReference>
<dbReference type="InterPro" id="IPR001766">
    <property type="entry name" value="Fork_head_dom"/>
</dbReference>
<sequence>MTSERMDFGITSQNVVLQQTGAMHSSGPPRATPHIQASLSPNILGLNTISPHESDISQYMVGGQPSPSLQPSPLFPPPSCHTQQIFTITHSTQQCNPVTIYSTSYGAHPHFSQPRLAPHAAQEMHAKHYPKPIYSYSCLIAMALKNSKTGSLPVSEIYGFMKEHFPYFKTAPDGWKNSVRHNLSLNKCFEKVENKAGSSSRKGCLWALNPAKIDKMQEELQKWRRKDPVAVRKSMAKPEELEVLIGDKPEKRPSCSPSGAGGPSVSGQMPLCEPPSPAAVPPPAQGADAQNGQGTLPSPLPAQSPPACGVKMPAPSQPEMLLMDGDLSMDVDALNPSITGFDLQGTLWEALKDDSLAGEPLGLISASPTAAQPDFLAPCPADANHGRDKLPQQHHGVPDLQLTTLYSAFLELDTGPAPAYLNPPPGSKPLALV</sequence>
<dbReference type="PRINTS" id="PR00053">
    <property type="entry name" value="FORKHEAD"/>
</dbReference>
<evidence type="ECO:0000313" key="10">
    <source>
        <dbReference type="Proteomes" id="UP000504617"/>
    </source>
</evidence>
<keyword evidence="10" id="KW-1185">Reference proteome</keyword>
<dbReference type="FunFam" id="1.10.10.10:FF:000122">
    <property type="entry name" value="Forkhead box protein N1"/>
    <property type="match status" value="1"/>
</dbReference>
<keyword evidence="2" id="KW-0217">Developmental protein</keyword>
<evidence type="ECO:0000256" key="8">
    <source>
        <dbReference type="SAM" id="MobiDB-lite"/>
    </source>
</evidence>
<feature type="DNA-binding region" description="Fork-head" evidence="7">
    <location>
        <begin position="131"/>
        <end position="227"/>
    </location>
</feature>
<protein>
    <submittedName>
        <fullName evidence="11">Forkhead box protein N4-like</fullName>
    </submittedName>
</protein>
<proteinExistence type="predicted"/>
<gene>
    <name evidence="11" type="primary">LOC106539746</name>
</gene>
<organism evidence="10 11">
    <name type="scientific">Thamnophis sirtalis</name>
    <dbReference type="NCBI Taxonomy" id="35019"/>
    <lineage>
        <taxon>Eukaryota</taxon>
        <taxon>Metazoa</taxon>
        <taxon>Chordata</taxon>
        <taxon>Craniata</taxon>
        <taxon>Vertebrata</taxon>
        <taxon>Euteleostomi</taxon>
        <taxon>Lepidosauria</taxon>
        <taxon>Squamata</taxon>
        <taxon>Bifurcata</taxon>
        <taxon>Unidentata</taxon>
        <taxon>Episquamata</taxon>
        <taxon>Toxicofera</taxon>
        <taxon>Serpentes</taxon>
        <taxon>Colubroidea</taxon>
        <taxon>Colubridae</taxon>
        <taxon>Natricinae</taxon>
        <taxon>Thamnophis</taxon>
    </lineage>
</organism>
<dbReference type="Gene3D" id="1.10.10.10">
    <property type="entry name" value="Winged helix-like DNA-binding domain superfamily/Winged helix DNA-binding domain"/>
    <property type="match status" value="1"/>
</dbReference>
<dbReference type="KEGG" id="tsr:106539746"/>
<dbReference type="InterPro" id="IPR049624">
    <property type="entry name" value="FOXN1_4"/>
</dbReference>
<comment type="subcellular location">
    <subcellularLocation>
        <location evidence="1 7">Nucleus</location>
    </subcellularLocation>
</comment>
<evidence type="ECO:0000256" key="7">
    <source>
        <dbReference type="PROSITE-ProRule" id="PRU00089"/>
    </source>
</evidence>
<evidence type="ECO:0000256" key="4">
    <source>
        <dbReference type="ARBA" id="ARBA00023125"/>
    </source>
</evidence>
<keyword evidence="6 7" id="KW-0539">Nucleus</keyword>
<dbReference type="InterPro" id="IPR036390">
    <property type="entry name" value="WH_DNA-bd_sf"/>
</dbReference>
<dbReference type="Proteomes" id="UP000504617">
    <property type="component" value="Unplaced"/>
</dbReference>
<keyword evidence="5" id="KW-0804">Transcription</keyword>
<dbReference type="AlphaFoldDB" id="A0A6I9XGD1"/>
<keyword evidence="4 7" id="KW-0238">DNA-binding</keyword>
<dbReference type="Pfam" id="PF00250">
    <property type="entry name" value="Forkhead"/>
    <property type="match status" value="1"/>
</dbReference>
<dbReference type="PANTHER" id="PTHR46721:SF2">
    <property type="entry name" value="FORKHEAD BOX PROTEIN N4"/>
    <property type="match status" value="1"/>
</dbReference>
<feature type="domain" description="Fork-head" evidence="9">
    <location>
        <begin position="131"/>
        <end position="227"/>
    </location>
</feature>
<evidence type="ECO:0000256" key="2">
    <source>
        <dbReference type="ARBA" id="ARBA00022473"/>
    </source>
</evidence>
<dbReference type="PROSITE" id="PS00658">
    <property type="entry name" value="FORK_HEAD_2"/>
    <property type="match status" value="1"/>
</dbReference>
<feature type="compositionally biased region" description="Basic and acidic residues" evidence="8">
    <location>
        <begin position="240"/>
        <end position="253"/>
    </location>
</feature>
<dbReference type="GO" id="GO:0000976">
    <property type="term" value="F:transcription cis-regulatory region binding"/>
    <property type="evidence" value="ECO:0007669"/>
    <property type="project" value="TreeGrafter"/>
</dbReference>
<dbReference type="PROSITE" id="PS50039">
    <property type="entry name" value="FORK_HEAD_3"/>
    <property type="match status" value="1"/>
</dbReference>
<evidence type="ECO:0000313" key="11">
    <source>
        <dbReference type="RefSeq" id="XP_013910093.1"/>
    </source>
</evidence>
<keyword evidence="3" id="KW-0805">Transcription regulation</keyword>
<dbReference type="RefSeq" id="XP_013910093.1">
    <property type="nucleotide sequence ID" value="XM_014054618.1"/>
</dbReference>
<dbReference type="GO" id="GO:0000981">
    <property type="term" value="F:DNA-binding transcription factor activity, RNA polymerase II-specific"/>
    <property type="evidence" value="ECO:0007669"/>
    <property type="project" value="TreeGrafter"/>
</dbReference>
<feature type="compositionally biased region" description="Pro residues" evidence="8">
    <location>
        <begin position="272"/>
        <end position="284"/>
    </location>
</feature>
<evidence type="ECO:0000256" key="6">
    <source>
        <dbReference type="ARBA" id="ARBA00023242"/>
    </source>
</evidence>
<feature type="region of interest" description="Disordered" evidence="8">
    <location>
        <begin position="240"/>
        <end position="306"/>
    </location>
</feature>
<evidence type="ECO:0000256" key="5">
    <source>
        <dbReference type="ARBA" id="ARBA00023163"/>
    </source>
</evidence>
<dbReference type="OrthoDB" id="10070006at2759"/>